<gene>
    <name evidence="4" type="primary">dat_2</name>
    <name evidence="4" type="ORF">BACCIP111883_04229</name>
</gene>
<dbReference type="RefSeq" id="WP_230504840.1">
    <property type="nucleotide sequence ID" value="NZ_CAKJTJ010000047.1"/>
</dbReference>
<dbReference type="EC" id="2.6.1.21" evidence="4"/>
<evidence type="ECO:0000256" key="3">
    <source>
        <dbReference type="ARBA" id="ARBA00022898"/>
    </source>
</evidence>
<evidence type="ECO:0000256" key="1">
    <source>
        <dbReference type="ARBA" id="ARBA00001933"/>
    </source>
</evidence>
<comment type="caution">
    <text evidence="4">The sequence shown here is derived from an EMBL/GenBank/DDBJ whole genome shotgun (WGS) entry which is preliminary data.</text>
</comment>
<dbReference type="PANTHER" id="PTHR42743">
    <property type="entry name" value="AMINO-ACID AMINOTRANSFERASE"/>
    <property type="match status" value="1"/>
</dbReference>
<reference evidence="4 5" key="1">
    <citation type="submission" date="2021-10" db="EMBL/GenBank/DDBJ databases">
        <authorList>
            <person name="Criscuolo A."/>
        </authorList>
    </citation>
    <scope>NUCLEOTIDE SEQUENCE [LARGE SCALE GENOMIC DNA]</scope>
    <source>
        <strain evidence="5">CIP 111883</strain>
    </source>
</reference>
<dbReference type="Proteomes" id="UP000789833">
    <property type="component" value="Unassembled WGS sequence"/>
</dbReference>
<accession>A0ABM8YTX5</accession>
<sequence>MIVYKDGDWKPIEETQVSVMDHGFLYGVGLFETFRTYNGVPFLLKDHLKRLRVGLESVYIDWQEADNDIQALVTEALLRNEVIDGIIRLNVTAGISNWGLPTETYNDPSLLLFTRPVPKSGSDLKAGVFLDLRRNTPEGKTRLKSHHYLNNLLGKRELGSQTDIEGIFLTEEGWIAEGLVSNIFWIKDGTLYTPSLATGILNGVTRQYILHLGMLLGLNIEEGFFAKEDLLFSDTVFFTNSTQELITCKRIGDKEFPNESIWVTRIKELYQESTERQLLSYEQAKKVEMINGKYKLVSN</sequence>
<dbReference type="InterPro" id="IPR050571">
    <property type="entry name" value="Class-IV_PLP-Dep_Aminotrnsfr"/>
</dbReference>
<dbReference type="Gene3D" id="3.20.10.10">
    <property type="entry name" value="D-amino Acid Aminotransferase, subunit A, domain 2"/>
    <property type="match status" value="1"/>
</dbReference>
<dbReference type="Gene3D" id="3.30.470.10">
    <property type="match status" value="1"/>
</dbReference>
<keyword evidence="4" id="KW-0032">Aminotransferase</keyword>
<evidence type="ECO:0000256" key="2">
    <source>
        <dbReference type="ARBA" id="ARBA00009320"/>
    </source>
</evidence>
<dbReference type="Pfam" id="PF01063">
    <property type="entry name" value="Aminotran_4"/>
    <property type="match status" value="1"/>
</dbReference>
<evidence type="ECO:0000313" key="5">
    <source>
        <dbReference type="Proteomes" id="UP000789833"/>
    </source>
</evidence>
<dbReference type="InterPro" id="IPR036038">
    <property type="entry name" value="Aminotransferase-like"/>
</dbReference>
<comment type="cofactor">
    <cofactor evidence="1">
        <name>pyridoxal 5'-phosphate</name>
        <dbReference type="ChEBI" id="CHEBI:597326"/>
    </cofactor>
</comment>
<dbReference type="NCBIfam" id="NF005800">
    <property type="entry name" value="PRK07650.1"/>
    <property type="match status" value="1"/>
</dbReference>
<comment type="similarity">
    <text evidence="2">Belongs to the class-IV pyridoxal-phosphate-dependent aminotransferase family.</text>
</comment>
<dbReference type="InterPro" id="IPR001544">
    <property type="entry name" value="Aminotrans_IV"/>
</dbReference>
<protein>
    <submittedName>
        <fullName evidence="4">D-alanine aminotransferase</fullName>
        <ecNumber evidence="4">2.6.1.21</ecNumber>
    </submittedName>
</protein>
<dbReference type="SUPFAM" id="SSF56752">
    <property type="entry name" value="D-aminoacid aminotransferase-like PLP-dependent enzymes"/>
    <property type="match status" value="1"/>
</dbReference>
<keyword evidence="5" id="KW-1185">Reference proteome</keyword>
<proteinExistence type="inferred from homology"/>
<dbReference type="GO" id="GO:0047810">
    <property type="term" value="F:D-alanine-2-oxoglutarate aminotransferase activity"/>
    <property type="evidence" value="ECO:0007669"/>
    <property type="project" value="UniProtKB-EC"/>
</dbReference>
<dbReference type="InterPro" id="IPR043131">
    <property type="entry name" value="BCAT-like_N"/>
</dbReference>
<dbReference type="InterPro" id="IPR043132">
    <property type="entry name" value="BCAT-like_C"/>
</dbReference>
<dbReference type="EMBL" id="CAKJTJ010000047">
    <property type="protein sequence ID" value="CAG9623418.1"/>
    <property type="molecule type" value="Genomic_DNA"/>
</dbReference>
<keyword evidence="3" id="KW-0663">Pyridoxal phosphate</keyword>
<dbReference type="PANTHER" id="PTHR42743:SF11">
    <property type="entry name" value="AMINODEOXYCHORISMATE LYASE"/>
    <property type="match status" value="1"/>
</dbReference>
<keyword evidence="4" id="KW-0808">Transferase</keyword>
<evidence type="ECO:0000313" key="4">
    <source>
        <dbReference type="EMBL" id="CAG9623418.1"/>
    </source>
</evidence>
<name>A0ABM8YTX5_9BACI</name>
<organism evidence="4 5">
    <name type="scientific">Sutcliffiella rhizosphaerae</name>
    <dbReference type="NCBI Taxonomy" id="2880967"/>
    <lineage>
        <taxon>Bacteria</taxon>
        <taxon>Bacillati</taxon>
        <taxon>Bacillota</taxon>
        <taxon>Bacilli</taxon>
        <taxon>Bacillales</taxon>
        <taxon>Bacillaceae</taxon>
        <taxon>Sutcliffiella</taxon>
    </lineage>
</organism>